<evidence type="ECO:0000259" key="2">
    <source>
        <dbReference type="Pfam" id="PF07887"/>
    </source>
</evidence>
<feature type="compositionally biased region" description="Low complexity" evidence="1">
    <location>
        <begin position="425"/>
        <end position="441"/>
    </location>
</feature>
<gene>
    <name evidence="4" type="ORF">ACJRO7_021622</name>
</gene>
<feature type="domain" description="Calmodulin binding protein central" evidence="3">
    <location>
        <begin position="288"/>
        <end position="352"/>
    </location>
</feature>
<proteinExistence type="predicted"/>
<dbReference type="Pfam" id="PF20451">
    <property type="entry name" value="Calmod_bind_M"/>
    <property type="match status" value="1"/>
</dbReference>
<dbReference type="Pfam" id="PF07887">
    <property type="entry name" value="Calmodulin_bind"/>
    <property type="match status" value="1"/>
</dbReference>
<protein>
    <recommendedName>
        <fullName evidence="6">Calmodulin-binding protein</fullName>
    </recommendedName>
</protein>
<dbReference type="AlphaFoldDB" id="A0ABD3KKH3"/>
<evidence type="ECO:0008006" key="6">
    <source>
        <dbReference type="Google" id="ProtNLM"/>
    </source>
</evidence>
<evidence type="ECO:0000259" key="3">
    <source>
        <dbReference type="Pfam" id="PF20451"/>
    </source>
</evidence>
<feature type="region of interest" description="Disordered" evidence="1">
    <location>
        <begin position="1"/>
        <end position="37"/>
    </location>
</feature>
<dbReference type="InterPro" id="IPR046830">
    <property type="entry name" value="Calmod_bind_M"/>
</dbReference>
<organism evidence="4 5">
    <name type="scientific">Eucalyptus globulus</name>
    <name type="common">Tasmanian blue gum</name>
    <dbReference type="NCBI Taxonomy" id="34317"/>
    <lineage>
        <taxon>Eukaryota</taxon>
        <taxon>Viridiplantae</taxon>
        <taxon>Streptophyta</taxon>
        <taxon>Embryophyta</taxon>
        <taxon>Tracheophyta</taxon>
        <taxon>Spermatophyta</taxon>
        <taxon>Magnoliopsida</taxon>
        <taxon>eudicotyledons</taxon>
        <taxon>Gunneridae</taxon>
        <taxon>Pentapetalae</taxon>
        <taxon>rosids</taxon>
        <taxon>malvids</taxon>
        <taxon>Myrtales</taxon>
        <taxon>Myrtaceae</taxon>
        <taxon>Myrtoideae</taxon>
        <taxon>Eucalypteae</taxon>
        <taxon>Eucalyptus</taxon>
    </lineage>
</organism>
<evidence type="ECO:0000256" key="1">
    <source>
        <dbReference type="SAM" id="MobiDB-lite"/>
    </source>
</evidence>
<dbReference type="InterPro" id="IPR012416">
    <property type="entry name" value="CBP60"/>
</dbReference>
<dbReference type="Proteomes" id="UP001634007">
    <property type="component" value="Unassembled WGS sequence"/>
</dbReference>
<comment type="caution">
    <text evidence="4">The sequence shown here is derived from an EMBL/GenBank/DDBJ whole genome shotgun (WGS) entry which is preliminary data.</text>
</comment>
<evidence type="ECO:0000313" key="5">
    <source>
        <dbReference type="Proteomes" id="UP001634007"/>
    </source>
</evidence>
<name>A0ABD3KKH3_EUCGL</name>
<dbReference type="InterPro" id="IPR046831">
    <property type="entry name" value="Calmodulin_bind_N"/>
</dbReference>
<dbReference type="PANTHER" id="PTHR31713">
    <property type="entry name" value="OS02G0177800 PROTEIN"/>
    <property type="match status" value="1"/>
</dbReference>
<accession>A0ABD3KKH3</accession>
<evidence type="ECO:0000313" key="4">
    <source>
        <dbReference type="EMBL" id="KAL3740371.1"/>
    </source>
</evidence>
<dbReference type="PANTHER" id="PTHR31713:SF100">
    <property type="entry name" value="CALMODULIN-BINDING PROTEIN 60 B"/>
    <property type="match status" value="1"/>
</dbReference>
<keyword evidence="5" id="KW-1185">Reference proteome</keyword>
<feature type="compositionally biased region" description="Low complexity" evidence="1">
    <location>
        <begin position="9"/>
        <end position="19"/>
    </location>
</feature>
<reference evidence="4 5" key="1">
    <citation type="submission" date="2024-11" db="EMBL/GenBank/DDBJ databases">
        <title>Chromosome-level genome assembly of Eucalyptus globulus Labill. provides insights into its genome evolution.</title>
        <authorList>
            <person name="Li X."/>
        </authorList>
    </citation>
    <scope>NUCLEOTIDE SEQUENCE [LARGE SCALE GENOMIC DNA]</scope>
    <source>
        <strain evidence="4">CL2024</strain>
        <tissue evidence="4">Fresh tender leaves</tissue>
    </source>
</reference>
<feature type="region of interest" description="Disordered" evidence="1">
    <location>
        <begin position="422"/>
        <end position="443"/>
    </location>
</feature>
<dbReference type="EMBL" id="JBJKBG010000005">
    <property type="protein sequence ID" value="KAL3740371.1"/>
    <property type="molecule type" value="Genomic_DNA"/>
</dbReference>
<feature type="domain" description="Calmodulin binding protein-like N-terminal" evidence="2">
    <location>
        <begin position="127"/>
        <end position="274"/>
    </location>
</feature>
<sequence length="717" mass="79281">MSMQKRALPSSSSSGQPSQPKRPCLPPIDQAWNGPEMNPGPSCRLTCCLTKEDLRSMFKEELERAKSDWAEYFQSCIWNALKDLVPQMRSENDSQRLMEAVELVNIHSPQRARANANSTGENDVRDLRLQIQTKLSDSLFTGQKLEGVGGAHISVALINANTGDVVRSGLGSSIKLDVVALEGDFNKDDEDNWTQEEFESHVVKQREGKRPLLAGDLVVKLKEGVGEMGELIFTDNSSWNRSKRFRIGLKVATGCCGNTRIREAKTDAFQVKEHRGQAYMKHHPPASDDEVWRLENVAKGGISHQNLSDAGIYKVEDFLLQLFTDPKKLREILGKSIAEKKWDSLIRHAKTCKTKWKLYLDYPDGVMKHGVVFNTDGQPIGLVKDREYFATPRLSAQEKVLGDAIVKKALANWNDAREFSGETFSDSMRNNSSSSFSSQVSGGQTENLDHVQRYLAPPDFAAPVGPVASQANVSSTAEGLNGAMALVLPVQSQNTNSGTSMKILVDENFFLAAHQLMSADRSNVQIPPGYHDSTTAGLPTQPHGLNLQNSVHSQMIGSSSGMDYTGYDDVLPEGNHVRENNTPCNDPFSRTLAPPEGNYVMEDIQCWKQLLADIPLLDNGYVGENNTPCNDPFSRTLAPPEGNDVMEDIQSSHSDDSWKQLLADNPSFDNGYVGGTGRGVIGWLKIKAVLQWGYFIRKTRVRLVELDQPPIQVQACS</sequence>